<dbReference type="EMBL" id="CALNXJ010000059">
    <property type="protein sequence ID" value="CAH3155959.1"/>
    <property type="molecule type" value="Genomic_DNA"/>
</dbReference>
<evidence type="ECO:0000313" key="2">
    <source>
        <dbReference type="Proteomes" id="UP001159428"/>
    </source>
</evidence>
<keyword evidence="2" id="KW-1185">Reference proteome</keyword>
<gene>
    <name evidence="1" type="ORF">PMEA_00028279</name>
</gene>
<feature type="non-terminal residue" evidence="1">
    <location>
        <position position="1"/>
    </location>
</feature>
<sequence length="95" mass="10847">QEPGVVDVRVFSNTYELLGETKFKYEDMIKKIVSEAMQHGPYEVSKLFAKMAEERGQATGALNDGCQDRSLPGENTVMDDEYEDLAQHFQDIVKW</sequence>
<accession>A0AAU9XRZ5</accession>
<dbReference type="AlphaFoldDB" id="A0AAU9XRZ5"/>
<protein>
    <submittedName>
        <fullName evidence="1">Uncharacterized protein</fullName>
    </submittedName>
</protein>
<dbReference type="Proteomes" id="UP001159428">
    <property type="component" value="Unassembled WGS sequence"/>
</dbReference>
<evidence type="ECO:0000313" key="1">
    <source>
        <dbReference type="EMBL" id="CAH3155959.1"/>
    </source>
</evidence>
<name>A0AAU9XRZ5_9CNID</name>
<reference evidence="1 2" key="1">
    <citation type="submission" date="2022-05" db="EMBL/GenBank/DDBJ databases">
        <authorList>
            <consortium name="Genoscope - CEA"/>
            <person name="William W."/>
        </authorList>
    </citation>
    <scope>NUCLEOTIDE SEQUENCE [LARGE SCALE GENOMIC DNA]</scope>
</reference>
<proteinExistence type="predicted"/>
<comment type="caution">
    <text evidence="1">The sequence shown here is derived from an EMBL/GenBank/DDBJ whole genome shotgun (WGS) entry which is preliminary data.</text>
</comment>
<organism evidence="1 2">
    <name type="scientific">Pocillopora meandrina</name>
    <dbReference type="NCBI Taxonomy" id="46732"/>
    <lineage>
        <taxon>Eukaryota</taxon>
        <taxon>Metazoa</taxon>
        <taxon>Cnidaria</taxon>
        <taxon>Anthozoa</taxon>
        <taxon>Hexacorallia</taxon>
        <taxon>Scleractinia</taxon>
        <taxon>Astrocoeniina</taxon>
        <taxon>Pocilloporidae</taxon>
        <taxon>Pocillopora</taxon>
    </lineage>
</organism>